<keyword evidence="2" id="KW-1185">Reference proteome</keyword>
<sequence length="123" mass="14259">MARYYVSVTGLRLKSWFHAVRFWRHAIPSFNQAKAAEGNILTDTRTVRGVHHTLTVWTSETAMKRYLYRGAHRQAIKAFPLIATGSTCGYHADDIPSWQEALEYWERHGRDYETPMTDSTRSP</sequence>
<evidence type="ECO:0000313" key="2">
    <source>
        <dbReference type="Proteomes" id="UP000053235"/>
    </source>
</evidence>
<organism evidence="1 2">
    <name type="scientific">Roseibium alexandrii</name>
    <dbReference type="NCBI Taxonomy" id="388408"/>
    <lineage>
        <taxon>Bacteria</taxon>
        <taxon>Pseudomonadati</taxon>
        <taxon>Pseudomonadota</taxon>
        <taxon>Alphaproteobacteria</taxon>
        <taxon>Hyphomicrobiales</taxon>
        <taxon>Stappiaceae</taxon>
        <taxon>Roseibium</taxon>
    </lineage>
</organism>
<evidence type="ECO:0008006" key="3">
    <source>
        <dbReference type="Google" id="ProtNLM"/>
    </source>
</evidence>
<dbReference type="Proteomes" id="UP000053235">
    <property type="component" value="Unassembled WGS sequence"/>
</dbReference>
<gene>
    <name evidence="1" type="ORF">LAX5112_02634</name>
</gene>
<dbReference type="RefSeq" id="WP_186009076.1">
    <property type="nucleotide sequence ID" value="NZ_CXWD01000009.1"/>
</dbReference>
<dbReference type="EMBL" id="CXWD01000009">
    <property type="protein sequence ID" value="CTQ70864.1"/>
    <property type="molecule type" value="Genomic_DNA"/>
</dbReference>
<proteinExistence type="predicted"/>
<name>A0A0M7AB57_9HYPH</name>
<protein>
    <recommendedName>
        <fullName evidence="3">DUF3291 domain-containing protein</fullName>
    </recommendedName>
</protein>
<reference evidence="2" key="1">
    <citation type="submission" date="2015-07" db="EMBL/GenBank/DDBJ databases">
        <authorList>
            <person name="Rodrigo-Torres Lidia"/>
            <person name="Arahal R.David."/>
        </authorList>
    </citation>
    <scope>NUCLEOTIDE SEQUENCE [LARGE SCALE GENOMIC DNA]</scope>
    <source>
        <strain evidence="2">CECT 5112</strain>
    </source>
</reference>
<evidence type="ECO:0000313" key="1">
    <source>
        <dbReference type="EMBL" id="CTQ70864.1"/>
    </source>
</evidence>
<accession>A0A0M7AB57</accession>
<dbReference type="AlphaFoldDB" id="A0A0M7AB57"/>